<proteinExistence type="predicted"/>
<dbReference type="EMBL" id="JAZAVK010000028">
    <property type="protein sequence ID" value="KAK7429546.1"/>
    <property type="molecule type" value="Genomic_DNA"/>
</dbReference>
<sequence length="406" mass="46630">MFKIPPDCRSFSPFARLPAEIRHQIWENALATPGMHFLKIESREPGGWWTPVFPHAHFNGTNAEDAEANDLAIEVQRETRPAFTQQASLLPLYPIPKADISYYTTLNQEITKLSVTCNESAAIVKHLMARPSTLTLDRGRMISLDIASDIIYLEYVPPAIFENGFLFSKNIECAGLERIRKVAVRYCHKWYERNAQPHCSVCGQVHNPADRIPYPKHLYQFIAQYLPNVEQFYFVDYFILRKPINPVPLGIFDERVAPTTIRKDKKPLEKFEGGNRTYFEVDPPDWTIKSDVFETLSWVQNRFVRYAKTSALSSHKSPGNVKFGVLACEWTRTFSDERKAPSTSIKKGCNKRTFCEDHNSWRGRRNPHRLPAPRIESPPVEVPGNFPFVFGVEGSNNFSFTFSVPR</sequence>
<evidence type="ECO:0000259" key="1">
    <source>
        <dbReference type="Pfam" id="PF20150"/>
    </source>
</evidence>
<evidence type="ECO:0000313" key="3">
    <source>
        <dbReference type="Proteomes" id="UP001498421"/>
    </source>
</evidence>
<dbReference type="Proteomes" id="UP001498421">
    <property type="component" value="Unassembled WGS sequence"/>
</dbReference>
<name>A0ABR1I8A0_9HYPO</name>
<reference evidence="2 3" key="1">
    <citation type="journal article" date="2025" name="Microbiol. Resour. Announc.">
        <title>Draft genome sequences for Neonectria magnoliae and Neonectria punicea, canker pathogens of Liriodendron tulipifera and Acer saccharum in West Virginia.</title>
        <authorList>
            <person name="Petronek H.M."/>
            <person name="Kasson M.T."/>
            <person name="Metheny A.M."/>
            <person name="Stauder C.M."/>
            <person name="Lovett B."/>
            <person name="Lynch S.C."/>
            <person name="Garnas J.R."/>
            <person name="Kasson L.R."/>
            <person name="Stajich J.E."/>
        </authorList>
    </citation>
    <scope>NUCLEOTIDE SEQUENCE [LARGE SCALE GENOMIC DNA]</scope>
    <source>
        <strain evidence="2 3">NRRL 64651</strain>
    </source>
</reference>
<gene>
    <name evidence="2" type="ORF">QQZ08_003925</name>
</gene>
<comment type="caution">
    <text evidence="2">The sequence shown here is derived from an EMBL/GenBank/DDBJ whole genome shotgun (WGS) entry which is preliminary data.</text>
</comment>
<keyword evidence="3" id="KW-1185">Reference proteome</keyword>
<feature type="domain" description="2EXR" evidence="1">
    <location>
        <begin position="11"/>
        <end position="150"/>
    </location>
</feature>
<dbReference type="InterPro" id="IPR045518">
    <property type="entry name" value="2EXR"/>
</dbReference>
<organism evidence="2 3">
    <name type="scientific">Neonectria magnoliae</name>
    <dbReference type="NCBI Taxonomy" id="2732573"/>
    <lineage>
        <taxon>Eukaryota</taxon>
        <taxon>Fungi</taxon>
        <taxon>Dikarya</taxon>
        <taxon>Ascomycota</taxon>
        <taxon>Pezizomycotina</taxon>
        <taxon>Sordariomycetes</taxon>
        <taxon>Hypocreomycetidae</taxon>
        <taxon>Hypocreales</taxon>
        <taxon>Nectriaceae</taxon>
        <taxon>Neonectria</taxon>
    </lineage>
</organism>
<protein>
    <recommendedName>
        <fullName evidence="1">2EXR domain-containing protein</fullName>
    </recommendedName>
</protein>
<dbReference type="Pfam" id="PF20150">
    <property type="entry name" value="2EXR"/>
    <property type="match status" value="1"/>
</dbReference>
<accession>A0ABR1I8A0</accession>
<evidence type="ECO:0000313" key="2">
    <source>
        <dbReference type="EMBL" id="KAK7429546.1"/>
    </source>
</evidence>